<dbReference type="EC" id="2.7.7.41" evidence="14"/>
<organism evidence="14">
    <name type="scientific">hydrothermal vent metagenome</name>
    <dbReference type="NCBI Taxonomy" id="652676"/>
    <lineage>
        <taxon>unclassified sequences</taxon>
        <taxon>metagenomes</taxon>
        <taxon>ecological metagenomes</taxon>
    </lineage>
</organism>
<feature type="transmembrane region" description="Helical" evidence="13">
    <location>
        <begin position="202"/>
        <end position="222"/>
    </location>
</feature>
<evidence type="ECO:0000256" key="4">
    <source>
        <dbReference type="ARBA" id="ARBA00022516"/>
    </source>
</evidence>
<feature type="transmembrane region" description="Helical" evidence="13">
    <location>
        <begin position="252"/>
        <end position="271"/>
    </location>
</feature>
<evidence type="ECO:0000256" key="1">
    <source>
        <dbReference type="ARBA" id="ARBA00004651"/>
    </source>
</evidence>
<feature type="transmembrane region" description="Helical" evidence="13">
    <location>
        <begin position="175"/>
        <end position="196"/>
    </location>
</feature>
<keyword evidence="8 13" id="KW-1133">Transmembrane helix</keyword>
<evidence type="ECO:0000256" key="12">
    <source>
        <dbReference type="ARBA" id="ARBA00023264"/>
    </source>
</evidence>
<keyword evidence="10 13" id="KW-0472">Membrane</keyword>
<feature type="transmembrane region" description="Helical" evidence="13">
    <location>
        <begin position="60"/>
        <end position="79"/>
    </location>
</feature>
<evidence type="ECO:0000256" key="11">
    <source>
        <dbReference type="ARBA" id="ARBA00023209"/>
    </source>
</evidence>
<gene>
    <name evidence="14" type="ORF">MNBD_ALPHA03-1177</name>
</gene>
<evidence type="ECO:0000256" key="2">
    <source>
        <dbReference type="ARBA" id="ARBA00010185"/>
    </source>
</evidence>
<dbReference type="PANTHER" id="PTHR46382">
    <property type="entry name" value="PHOSPHATIDATE CYTIDYLYLTRANSFERASE"/>
    <property type="match status" value="1"/>
</dbReference>
<feature type="transmembrane region" description="Helical" evidence="13">
    <location>
        <begin position="85"/>
        <end position="103"/>
    </location>
</feature>
<reference evidence="14" key="1">
    <citation type="submission" date="2018-06" db="EMBL/GenBank/DDBJ databases">
        <authorList>
            <person name="Zhirakovskaya E."/>
        </authorList>
    </citation>
    <scope>NUCLEOTIDE SEQUENCE</scope>
</reference>
<keyword evidence="5 14" id="KW-0808">Transferase</keyword>
<dbReference type="EMBL" id="UOFW01000028">
    <property type="protein sequence ID" value="VAX02884.1"/>
    <property type="molecule type" value="Genomic_DNA"/>
</dbReference>
<keyword evidence="11" id="KW-0594">Phospholipid biosynthesis</keyword>
<proteinExistence type="inferred from homology"/>
<dbReference type="GO" id="GO:0005886">
    <property type="term" value="C:plasma membrane"/>
    <property type="evidence" value="ECO:0007669"/>
    <property type="project" value="UniProtKB-SubCell"/>
</dbReference>
<feature type="transmembrane region" description="Helical" evidence="13">
    <location>
        <begin position="36"/>
        <end position="53"/>
    </location>
</feature>
<name>A0A3B1ASU9_9ZZZZ</name>
<comment type="similarity">
    <text evidence="2">Belongs to the CDS family.</text>
</comment>
<dbReference type="GO" id="GO:0016024">
    <property type="term" value="P:CDP-diacylglycerol biosynthetic process"/>
    <property type="evidence" value="ECO:0007669"/>
    <property type="project" value="TreeGrafter"/>
</dbReference>
<evidence type="ECO:0000256" key="7">
    <source>
        <dbReference type="ARBA" id="ARBA00022695"/>
    </source>
</evidence>
<dbReference type="Pfam" id="PF01148">
    <property type="entry name" value="CTP_transf_1"/>
    <property type="match status" value="1"/>
</dbReference>
<comment type="subcellular location">
    <subcellularLocation>
        <location evidence="1">Cell membrane</location>
        <topology evidence="1">Multi-pass membrane protein</topology>
    </subcellularLocation>
</comment>
<protein>
    <submittedName>
        <fullName evidence="14">Phosphatidate cytidylyltransferase</fullName>
        <ecNumber evidence="14">2.7.7.41</ecNumber>
    </submittedName>
</protein>
<dbReference type="GO" id="GO:0004605">
    <property type="term" value="F:phosphatidate cytidylyltransferase activity"/>
    <property type="evidence" value="ECO:0007669"/>
    <property type="project" value="UniProtKB-EC"/>
</dbReference>
<dbReference type="InterPro" id="IPR000374">
    <property type="entry name" value="PC_trans"/>
</dbReference>
<keyword evidence="9" id="KW-0443">Lipid metabolism</keyword>
<evidence type="ECO:0000256" key="6">
    <source>
        <dbReference type="ARBA" id="ARBA00022692"/>
    </source>
</evidence>
<keyword evidence="12" id="KW-1208">Phospholipid metabolism</keyword>
<keyword evidence="3" id="KW-1003">Cell membrane</keyword>
<evidence type="ECO:0000256" key="13">
    <source>
        <dbReference type="SAM" id="Phobius"/>
    </source>
</evidence>
<sequence length="272" mass="29665">MNDTPPKNKSGLILRVVSALVMLPIAIFIILQGGIIYSLFVALLTVLILYEWNGICEGKAFNAAFVFQSILSLMLIHAFYNGQYLTPYAYLAPAALLVVSCLYYKIKLHFALMGLAYALLPAASLLWLRQYSDQGGWIVLWLMIIVWSMDTGAYFAGKNIGGPKMAPGISPNKTWAGLIGGTVVAVIMGLITAFYFNFDYDWMALAAAAAILAIWSQIGDLAESAVKRHFNVKDSGTIIPGHGGIMDRVDGIVFAAPAVALSLYFFEFWSVA</sequence>
<keyword evidence="6 13" id="KW-0812">Transmembrane</keyword>
<evidence type="ECO:0000313" key="14">
    <source>
        <dbReference type="EMBL" id="VAX02884.1"/>
    </source>
</evidence>
<keyword evidence="7 14" id="KW-0548">Nucleotidyltransferase</keyword>
<feature type="transmembrane region" description="Helical" evidence="13">
    <location>
        <begin position="110"/>
        <end position="128"/>
    </location>
</feature>
<evidence type="ECO:0000256" key="10">
    <source>
        <dbReference type="ARBA" id="ARBA00023136"/>
    </source>
</evidence>
<feature type="transmembrane region" description="Helical" evidence="13">
    <location>
        <begin position="12"/>
        <end position="30"/>
    </location>
</feature>
<evidence type="ECO:0000256" key="8">
    <source>
        <dbReference type="ARBA" id="ARBA00022989"/>
    </source>
</evidence>
<dbReference type="AlphaFoldDB" id="A0A3B1ASU9"/>
<feature type="transmembrane region" description="Helical" evidence="13">
    <location>
        <begin position="134"/>
        <end position="155"/>
    </location>
</feature>
<accession>A0A3B1ASU9</accession>
<evidence type="ECO:0000256" key="5">
    <source>
        <dbReference type="ARBA" id="ARBA00022679"/>
    </source>
</evidence>
<dbReference type="PANTHER" id="PTHR46382:SF1">
    <property type="entry name" value="PHOSPHATIDATE CYTIDYLYLTRANSFERASE"/>
    <property type="match status" value="1"/>
</dbReference>
<evidence type="ECO:0000256" key="9">
    <source>
        <dbReference type="ARBA" id="ARBA00023098"/>
    </source>
</evidence>
<evidence type="ECO:0000256" key="3">
    <source>
        <dbReference type="ARBA" id="ARBA00022475"/>
    </source>
</evidence>
<keyword evidence="4" id="KW-0444">Lipid biosynthesis</keyword>
<dbReference type="PROSITE" id="PS01315">
    <property type="entry name" value="CDS"/>
    <property type="match status" value="1"/>
</dbReference>